<feature type="compositionally biased region" description="Low complexity" evidence="10">
    <location>
        <begin position="159"/>
        <end position="175"/>
    </location>
</feature>
<keyword evidence="5 9" id="KW-0067">ATP-binding</keyword>
<gene>
    <name evidence="13" type="primary">Doa_0</name>
    <name evidence="13" type="ORF">FJT64_002383</name>
</gene>
<keyword evidence="8" id="KW-0727">SH2 domain</keyword>
<feature type="compositionally biased region" description="Basic and acidic residues" evidence="10">
    <location>
        <begin position="378"/>
        <end position="390"/>
    </location>
</feature>
<evidence type="ECO:0000256" key="8">
    <source>
        <dbReference type="PROSITE-ProRule" id="PRU00191"/>
    </source>
</evidence>
<dbReference type="SUPFAM" id="SSF56112">
    <property type="entry name" value="Protein kinase-like (PK-like)"/>
    <property type="match status" value="1"/>
</dbReference>
<dbReference type="PROSITE" id="PS50001">
    <property type="entry name" value="SH2"/>
    <property type="match status" value="1"/>
</dbReference>
<feature type="binding site" evidence="9">
    <location>
        <position position="672"/>
    </location>
    <ligand>
        <name>ATP</name>
        <dbReference type="ChEBI" id="CHEBI:30616"/>
    </ligand>
</feature>
<dbReference type="GO" id="GO:0005634">
    <property type="term" value="C:nucleus"/>
    <property type="evidence" value="ECO:0007669"/>
    <property type="project" value="TreeGrafter"/>
</dbReference>
<evidence type="ECO:0000256" key="9">
    <source>
        <dbReference type="PROSITE-ProRule" id="PRU10141"/>
    </source>
</evidence>
<feature type="domain" description="SH2" evidence="11">
    <location>
        <begin position="934"/>
        <end position="1028"/>
    </location>
</feature>
<feature type="compositionally biased region" description="Basic and acidic residues" evidence="10">
    <location>
        <begin position="215"/>
        <end position="225"/>
    </location>
</feature>
<comment type="function">
    <text evidence="6">Required for proper chemotaxis and phagocytosis; proper spatiotemporal control of F-actin levels in chemotaxing cells. Negative regulator of the PI3K (phosphatidylinositol 3 kinase) pathway. Predominantly phosphorylates serines and threonines and tyrosines at a lower level.</text>
</comment>
<dbReference type="SMART" id="SM00220">
    <property type="entry name" value="S_TKc"/>
    <property type="match status" value="1"/>
</dbReference>
<dbReference type="Pfam" id="PF00017">
    <property type="entry name" value="SH2"/>
    <property type="match status" value="1"/>
</dbReference>
<evidence type="ECO:0000259" key="11">
    <source>
        <dbReference type="PROSITE" id="PS50001"/>
    </source>
</evidence>
<dbReference type="GO" id="GO:0005524">
    <property type="term" value="F:ATP binding"/>
    <property type="evidence" value="ECO:0007669"/>
    <property type="project" value="UniProtKB-UniRule"/>
</dbReference>
<dbReference type="SMART" id="SM00252">
    <property type="entry name" value="SH2"/>
    <property type="match status" value="1"/>
</dbReference>
<feature type="region of interest" description="Disordered" evidence="10">
    <location>
        <begin position="88"/>
        <end position="176"/>
    </location>
</feature>
<feature type="compositionally biased region" description="Pro residues" evidence="10">
    <location>
        <begin position="895"/>
        <end position="904"/>
    </location>
</feature>
<evidence type="ECO:0000256" key="5">
    <source>
        <dbReference type="ARBA" id="ARBA00022840"/>
    </source>
</evidence>
<organism evidence="13 14">
    <name type="scientific">Amphibalanus amphitrite</name>
    <name type="common">Striped barnacle</name>
    <name type="synonym">Balanus amphitrite</name>
    <dbReference type="NCBI Taxonomy" id="1232801"/>
    <lineage>
        <taxon>Eukaryota</taxon>
        <taxon>Metazoa</taxon>
        <taxon>Ecdysozoa</taxon>
        <taxon>Arthropoda</taxon>
        <taxon>Crustacea</taxon>
        <taxon>Multicrustacea</taxon>
        <taxon>Cirripedia</taxon>
        <taxon>Thoracica</taxon>
        <taxon>Thoracicalcarea</taxon>
        <taxon>Balanomorpha</taxon>
        <taxon>Balanoidea</taxon>
        <taxon>Balanidae</taxon>
        <taxon>Amphibalaninae</taxon>
        <taxon>Amphibalanus</taxon>
    </lineage>
</organism>
<dbReference type="EMBL" id="VIIS01000647">
    <property type="protein sequence ID" value="KAF0306635.1"/>
    <property type="molecule type" value="Genomic_DNA"/>
</dbReference>
<dbReference type="Gene3D" id="3.30.200.20">
    <property type="entry name" value="Phosphorylase Kinase, domain 1"/>
    <property type="match status" value="1"/>
</dbReference>
<name>A0A6A4WIM7_AMPAM</name>
<evidence type="ECO:0000256" key="10">
    <source>
        <dbReference type="SAM" id="MobiDB-lite"/>
    </source>
</evidence>
<dbReference type="InterPro" id="IPR036860">
    <property type="entry name" value="SH2_dom_sf"/>
</dbReference>
<dbReference type="PROSITE" id="PS00108">
    <property type="entry name" value="PROTEIN_KINASE_ST"/>
    <property type="match status" value="1"/>
</dbReference>
<keyword evidence="3 9" id="KW-0547">Nucleotide-binding</keyword>
<sequence length="1028" mass="112090">METERSGPAAGGVLRTGLSLLQQLTARVRSASVVDGEAQGSPPLARYRPEFRSDVHYHPLVYKYAQLDRSGLETASKVARWEEKYGRKPAAGAEAGNQEVTAQPISAPAGRQRGAGARLARAAGLLDRCTTPTSGPARAPRGGRPARTAADGAEKERSSTLTGSTASSAESPSTPQWCESAVYEPCAPRALDTQHRGREHRPSPSEPPQAPPTPARRDSRRKESLQESVTASRPESRKESLQDSSRESQRRPCDDTTCVSPPDTRRRSDAAHGPAGGEPTLGAHADGAAPALRGECPAPPPPPPLVSGAGPERQSAGHRPTPTDKDAADRTCGRRDEPTSGPTDGSGGQSAPITTGDETVPPLRRGSSKLVQPATQESTERPARTIEKRNPVLKKVASEDSTMVNDKRKPLNGSLPDEYLLHRALDKLDRLQIDDGSPVSPKTSRRRHDAPELAQSTDDDDTSRRSDKEDRKRKLFRFRPSLFSPSQASAVIRPSTRDTAASRLRLNDYDPAFGIYSRVDGVRSPVAGQHAEPGPAGGAVTGGGGVSSRLDDVYFGSASARRYRRIREEAKTRGGRPNAVVKTTSSKVEAALPSVCCAPVLSANRAKLLKANSPFARVSQDHVEDDEDGHLIYRNGDVIQSRYRILSTLGEGTFGKVVKVKDLEKDRVIALKVIKNVDKYREAAKLEINVLEKLNDKDPYGRHRCVLMLEWFDYGGHICIAFEILGLSVFDFMKENSYQPYPLTQVRHIGLQLCRSVAFMHDTRLTHTDLKPENILFVNSDYDVTYSPRKKRDVRVVRSSDIRLIDFGSATFDHEHHSTVVSTRHYRAPEVLLACDPAMEDSTGSAVQRLRQRFEVLDGLARAAPTGPVRRPGSDTSSASGDGDTEPGDYLVPDGVPPVPPREPLSPEWGPARSPLVRRSLPPPPSGASLQEQAWFHPVDRAGARALILRRGNGAFVVRPSQRGGASAPFALTLLHSGQVYNFNIRQRSDGRFALGYHKKDEASFRSVEELVRHHQREPISLPTKART</sequence>
<evidence type="ECO:0000256" key="1">
    <source>
        <dbReference type="ARBA" id="ARBA00022527"/>
    </source>
</evidence>
<dbReference type="InterPro" id="IPR000719">
    <property type="entry name" value="Prot_kinase_dom"/>
</dbReference>
<dbReference type="PANTHER" id="PTHR45646:SF11">
    <property type="entry name" value="SERINE_THREONINE-PROTEIN KINASE DOA"/>
    <property type="match status" value="1"/>
</dbReference>
<feature type="region of interest" description="Disordered" evidence="10">
    <location>
        <begin position="188"/>
        <end position="479"/>
    </location>
</feature>
<dbReference type="OrthoDB" id="283111at2759"/>
<keyword evidence="4 13" id="KW-0418">Kinase</keyword>
<feature type="compositionally biased region" description="Basic and acidic residues" evidence="10">
    <location>
        <begin position="192"/>
        <end position="203"/>
    </location>
</feature>
<accession>A0A6A4WIM7</accession>
<dbReference type="Proteomes" id="UP000440578">
    <property type="component" value="Unassembled WGS sequence"/>
</dbReference>
<comment type="caution">
    <text evidence="13">The sequence shown here is derived from an EMBL/GenBank/DDBJ whole genome shotgun (WGS) entry which is preliminary data.</text>
</comment>
<feature type="compositionally biased region" description="Basic and acidic residues" evidence="10">
    <location>
        <begin position="321"/>
        <end position="338"/>
    </location>
</feature>
<keyword evidence="1" id="KW-0723">Serine/threonine-protein kinase</keyword>
<dbReference type="GO" id="GO:0043484">
    <property type="term" value="P:regulation of RNA splicing"/>
    <property type="evidence" value="ECO:0007669"/>
    <property type="project" value="TreeGrafter"/>
</dbReference>
<feature type="compositionally biased region" description="Basic and acidic residues" evidence="10">
    <location>
        <begin position="419"/>
        <end position="433"/>
    </location>
</feature>
<keyword evidence="2" id="KW-0808">Transferase</keyword>
<proteinExistence type="inferred from homology"/>
<feature type="compositionally biased region" description="Pro residues" evidence="10">
    <location>
        <begin position="204"/>
        <end position="214"/>
    </location>
</feature>
<evidence type="ECO:0000259" key="12">
    <source>
        <dbReference type="PROSITE" id="PS50011"/>
    </source>
</evidence>
<feature type="compositionally biased region" description="Low complexity" evidence="10">
    <location>
        <begin position="109"/>
        <end position="151"/>
    </location>
</feature>
<dbReference type="GO" id="GO:0004674">
    <property type="term" value="F:protein serine/threonine kinase activity"/>
    <property type="evidence" value="ECO:0007669"/>
    <property type="project" value="UniProtKB-KW"/>
</dbReference>
<dbReference type="SUPFAM" id="SSF55550">
    <property type="entry name" value="SH2 domain"/>
    <property type="match status" value="1"/>
</dbReference>
<dbReference type="InterPro" id="IPR051175">
    <property type="entry name" value="CLK_kinases"/>
</dbReference>
<feature type="compositionally biased region" description="Basic and acidic residues" evidence="10">
    <location>
        <begin position="462"/>
        <end position="472"/>
    </location>
</feature>
<evidence type="ECO:0000313" key="14">
    <source>
        <dbReference type="Proteomes" id="UP000440578"/>
    </source>
</evidence>
<dbReference type="InterPro" id="IPR011009">
    <property type="entry name" value="Kinase-like_dom_sf"/>
</dbReference>
<keyword evidence="14" id="KW-1185">Reference proteome</keyword>
<dbReference type="AlphaFoldDB" id="A0A6A4WIM7"/>
<comment type="similarity">
    <text evidence="7">Belongs to the protein kinase superfamily. CMGC Ser/Thr protein kinase family. Lammer subfamily.</text>
</comment>
<feature type="compositionally biased region" description="Low complexity" evidence="10">
    <location>
        <begin position="906"/>
        <end position="920"/>
    </location>
</feature>
<dbReference type="PANTHER" id="PTHR45646">
    <property type="entry name" value="SERINE/THREONINE-PROTEIN KINASE DOA-RELATED"/>
    <property type="match status" value="1"/>
</dbReference>
<dbReference type="InterPro" id="IPR008271">
    <property type="entry name" value="Ser/Thr_kinase_AS"/>
</dbReference>
<feature type="domain" description="Protein kinase" evidence="12">
    <location>
        <begin position="643"/>
        <end position="936"/>
    </location>
</feature>
<dbReference type="Gene3D" id="1.10.510.10">
    <property type="entry name" value="Transferase(Phosphotransferase) domain 1"/>
    <property type="match status" value="1"/>
</dbReference>
<evidence type="ECO:0000313" key="13">
    <source>
        <dbReference type="EMBL" id="KAF0306635.1"/>
    </source>
</evidence>
<dbReference type="PROSITE" id="PS00107">
    <property type="entry name" value="PROTEIN_KINASE_ATP"/>
    <property type="match status" value="1"/>
</dbReference>
<dbReference type="InterPro" id="IPR017441">
    <property type="entry name" value="Protein_kinase_ATP_BS"/>
</dbReference>
<feature type="compositionally biased region" description="Low complexity" evidence="10">
    <location>
        <begin position="874"/>
        <end position="894"/>
    </location>
</feature>
<evidence type="ECO:0000256" key="4">
    <source>
        <dbReference type="ARBA" id="ARBA00022777"/>
    </source>
</evidence>
<protein>
    <submittedName>
        <fullName evidence="13">Serine/threonine-protein kinase Doa</fullName>
    </submittedName>
</protein>
<dbReference type="Gene3D" id="3.30.505.10">
    <property type="entry name" value="SH2 domain"/>
    <property type="match status" value="1"/>
</dbReference>
<evidence type="ECO:0000256" key="6">
    <source>
        <dbReference type="ARBA" id="ARBA00025089"/>
    </source>
</evidence>
<dbReference type="PROSITE" id="PS50011">
    <property type="entry name" value="PROTEIN_KINASE_DOM"/>
    <property type="match status" value="1"/>
</dbReference>
<evidence type="ECO:0000256" key="7">
    <source>
        <dbReference type="ARBA" id="ARBA00037966"/>
    </source>
</evidence>
<evidence type="ECO:0000256" key="2">
    <source>
        <dbReference type="ARBA" id="ARBA00022679"/>
    </source>
</evidence>
<dbReference type="Pfam" id="PF00069">
    <property type="entry name" value="Pkinase"/>
    <property type="match status" value="1"/>
</dbReference>
<feature type="compositionally biased region" description="Basic and acidic residues" evidence="10">
    <location>
        <begin position="234"/>
        <end position="254"/>
    </location>
</feature>
<feature type="region of interest" description="Disordered" evidence="10">
    <location>
        <begin position="861"/>
        <end position="930"/>
    </location>
</feature>
<evidence type="ECO:0000256" key="3">
    <source>
        <dbReference type="ARBA" id="ARBA00022741"/>
    </source>
</evidence>
<dbReference type="InterPro" id="IPR000980">
    <property type="entry name" value="SH2"/>
</dbReference>
<reference evidence="13 14" key="1">
    <citation type="submission" date="2019-07" db="EMBL/GenBank/DDBJ databases">
        <title>Draft genome assembly of a fouling barnacle, Amphibalanus amphitrite (Darwin, 1854): The first reference genome for Thecostraca.</title>
        <authorList>
            <person name="Kim W."/>
        </authorList>
    </citation>
    <scope>NUCLEOTIDE SEQUENCE [LARGE SCALE GENOMIC DNA]</scope>
    <source>
        <strain evidence="13">SNU_AA5</strain>
        <tissue evidence="13">Soma without cirri and trophi</tissue>
    </source>
</reference>